<evidence type="ECO:0000256" key="5">
    <source>
        <dbReference type="ARBA" id="ARBA00022741"/>
    </source>
</evidence>
<dbReference type="InterPro" id="IPR004602">
    <property type="entry name" value="UvrA"/>
</dbReference>
<dbReference type="NCBIfam" id="NF001503">
    <property type="entry name" value="PRK00349.1"/>
    <property type="match status" value="1"/>
</dbReference>
<dbReference type="AlphaFoldDB" id="A0A2H0W1F3"/>
<proteinExistence type="inferred from homology"/>
<accession>A0A2H0W1F3</accession>
<dbReference type="GO" id="GO:0003677">
    <property type="term" value="F:DNA binding"/>
    <property type="evidence" value="ECO:0007669"/>
    <property type="project" value="UniProtKB-KW"/>
</dbReference>
<comment type="caution">
    <text evidence="18">The sequence shown here is derived from an EMBL/GenBank/DDBJ whole genome shotgun (WGS) entry which is preliminary data.</text>
</comment>
<dbReference type="InterPro" id="IPR041552">
    <property type="entry name" value="UvrA_DNA-bd"/>
</dbReference>
<dbReference type="Gene3D" id="1.20.1580.10">
    <property type="entry name" value="ABC transporter ATPase like domain"/>
    <property type="match status" value="2"/>
</dbReference>
<dbReference type="PROSITE" id="PS00211">
    <property type="entry name" value="ABC_TRANSPORTER_1"/>
    <property type="match status" value="2"/>
</dbReference>
<dbReference type="GO" id="GO:0004518">
    <property type="term" value="F:nuclease activity"/>
    <property type="evidence" value="ECO:0007669"/>
    <property type="project" value="UniProtKB-KW"/>
</dbReference>
<dbReference type="Gene3D" id="3.40.50.300">
    <property type="entry name" value="P-loop containing nucleotide triphosphate hydrolases"/>
    <property type="match status" value="2"/>
</dbReference>
<evidence type="ECO:0000313" key="19">
    <source>
        <dbReference type="Proteomes" id="UP000230935"/>
    </source>
</evidence>
<evidence type="ECO:0000256" key="9">
    <source>
        <dbReference type="ARBA" id="ARBA00022833"/>
    </source>
</evidence>
<evidence type="ECO:0000256" key="16">
    <source>
        <dbReference type="ARBA" id="ARBA00042156"/>
    </source>
</evidence>
<dbReference type="GO" id="GO:0009380">
    <property type="term" value="C:excinuclease repair complex"/>
    <property type="evidence" value="ECO:0007669"/>
    <property type="project" value="InterPro"/>
</dbReference>
<dbReference type="Gene3D" id="3.30.1490.20">
    <property type="entry name" value="ATP-grasp fold, A domain"/>
    <property type="match status" value="1"/>
</dbReference>
<keyword evidence="4" id="KW-0677">Repeat</keyword>
<dbReference type="PROSITE" id="PS50893">
    <property type="entry name" value="ABC_TRANSPORTER_2"/>
    <property type="match status" value="1"/>
</dbReference>
<comment type="similarity">
    <text evidence="14">Belongs to the ABC transporter superfamily. UvrA family.</text>
</comment>
<evidence type="ECO:0000256" key="6">
    <source>
        <dbReference type="ARBA" id="ARBA00022763"/>
    </source>
</evidence>
<dbReference type="GO" id="GO:0016887">
    <property type="term" value="F:ATP hydrolysis activity"/>
    <property type="evidence" value="ECO:0007669"/>
    <property type="project" value="InterPro"/>
</dbReference>
<keyword evidence="13" id="KW-0234">DNA repair</keyword>
<evidence type="ECO:0000256" key="12">
    <source>
        <dbReference type="ARBA" id="ARBA00023125"/>
    </source>
</evidence>
<name>A0A2H0W1F3_9BACT</name>
<evidence type="ECO:0000256" key="10">
    <source>
        <dbReference type="ARBA" id="ARBA00022840"/>
    </source>
</evidence>
<evidence type="ECO:0000256" key="11">
    <source>
        <dbReference type="ARBA" id="ARBA00022881"/>
    </source>
</evidence>
<keyword evidence="7" id="KW-0228">DNA excision</keyword>
<evidence type="ECO:0000256" key="4">
    <source>
        <dbReference type="ARBA" id="ARBA00022737"/>
    </source>
</evidence>
<keyword evidence="6" id="KW-0227">DNA damage</keyword>
<keyword evidence="12" id="KW-0238">DNA-binding</keyword>
<gene>
    <name evidence="18" type="ORF">COT81_02390</name>
</gene>
<dbReference type="EMBL" id="PEZZ01000017">
    <property type="protein sequence ID" value="PIS05166.1"/>
    <property type="molecule type" value="Genomic_DNA"/>
</dbReference>
<dbReference type="NCBIfam" id="TIGR00630">
    <property type="entry name" value="uvra"/>
    <property type="match status" value="1"/>
</dbReference>
<reference evidence="19" key="1">
    <citation type="submission" date="2017-09" db="EMBL/GenBank/DDBJ databases">
        <title>Depth-based differentiation of microbial function through sediment-hosted aquifers and enrichment of novel symbionts in the deep terrestrial subsurface.</title>
        <authorList>
            <person name="Probst A.J."/>
            <person name="Ladd B."/>
            <person name="Jarett J.K."/>
            <person name="Geller-Mcgrath D.E."/>
            <person name="Sieber C.M.K."/>
            <person name="Emerson J.B."/>
            <person name="Anantharaman K."/>
            <person name="Thomas B.C."/>
            <person name="Malmstrom R."/>
            <person name="Stieglmeier M."/>
            <person name="Klingl A."/>
            <person name="Woyke T."/>
            <person name="Ryan C.M."/>
            <person name="Banfield J.F."/>
        </authorList>
    </citation>
    <scope>NUCLEOTIDE SEQUENCE [LARGE SCALE GENOMIC DNA]</scope>
</reference>
<dbReference type="GO" id="GO:0005737">
    <property type="term" value="C:cytoplasm"/>
    <property type="evidence" value="ECO:0007669"/>
    <property type="project" value="UniProtKB-SubCell"/>
</dbReference>
<keyword evidence="2" id="KW-0963">Cytoplasm</keyword>
<evidence type="ECO:0000256" key="7">
    <source>
        <dbReference type="ARBA" id="ARBA00022769"/>
    </source>
</evidence>
<dbReference type="SUPFAM" id="SSF52540">
    <property type="entry name" value="P-loop containing nucleoside triphosphate hydrolases"/>
    <property type="match status" value="2"/>
</dbReference>
<evidence type="ECO:0000256" key="13">
    <source>
        <dbReference type="ARBA" id="ARBA00023204"/>
    </source>
</evidence>
<evidence type="ECO:0000256" key="2">
    <source>
        <dbReference type="ARBA" id="ARBA00022490"/>
    </source>
</evidence>
<dbReference type="InterPro" id="IPR003593">
    <property type="entry name" value="AAA+_ATPase"/>
</dbReference>
<evidence type="ECO:0000259" key="17">
    <source>
        <dbReference type="PROSITE" id="PS50893"/>
    </source>
</evidence>
<evidence type="ECO:0000256" key="15">
    <source>
        <dbReference type="ARBA" id="ARBA00039316"/>
    </source>
</evidence>
<dbReference type="GO" id="GO:0006289">
    <property type="term" value="P:nucleotide-excision repair"/>
    <property type="evidence" value="ECO:0007669"/>
    <property type="project" value="InterPro"/>
</dbReference>
<keyword evidence="8" id="KW-0863">Zinc-finger</keyword>
<evidence type="ECO:0000256" key="3">
    <source>
        <dbReference type="ARBA" id="ARBA00022723"/>
    </source>
</evidence>
<dbReference type="Pfam" id="PF17755">
    <property type="entry name" value="UvrA_DNA-bind"/>
    <property type="match status" value="1"/>
</dbReference>
<sequence>MPKVISIKRARVNNLKNISVDIEQGKFVVITGLSGSGKSSLAFDTIFAEGQRRYVESMSTYAKQFLGLADKPDVDRIDGLSPTISIDQHTSATNPRSTVGTITEIYDYLRLLYSRVGKLHCPRCGQEVSKLTPTQIINQATEITKKEKEISILSPVDEDKKSDRSSTLKEIKKAGYSQVRINRQLMKIDAALTGNIDWNSSPTLEILVSQFKASQYNQTRDLRRDLAQAVDLALDLGNGQLIVLTSADKDILFSQYFNCPRCNINLPNIEPRNFSFNSPAGACNRCLGIGTCLEIDPELVIPNKKLTLAQGAIKPWARNFSNQAKYWKLLEAVAKVHNFLLDDAISDLSAEALNIVLHGSSEQKYDVDGGMTFPGAIPMLEEKYLETTSEYLKQELEKYMRTAICPVCQGKRLKSDMLLVTISDKNIADLTAMTIDELVKFFAGISNGKIKGKLSLDEKDKKIATSIIKEIHQRLQFLQNVGLNYLTLHRTSTTLSGGELQRIRLATQLGLNLTGIVYILDEPSIGLHQKDNQKLIDTLRHLRDLDNTVLVVEHDSMTILAADHVIDMGPGAGENGGEVIASGSPAQILKNNNSITGRYLSGKEKIEPPTKRREGNKKFLEVIGAQEFNLKNINVKVPLGMLVCLTGVSGSGKSTLMLDILARALAKRFYRAKDIPGKHKDINGIENIDKVITIDQSPIGRTPRSNPATYTGVFTYIRDLFANTPEAKIRGYNVGVFSFNAKGGRCETCAGEGYVKVEMQFLPDVYVKCEECHGQRYQKEVLEIHFKGKNIADVLSMSVEEAMHFFKGNDIIFDKLKTLFDVGLGYLKLGQSATTLSGGEAQRVKLATELSRRATGKTLYILDEPTTGLHFADIACLLNVLNKLVDKGNTVMIIEHNLDVIKSADWVIDLGPEGGDRGGEIVAEGRPEDIVKEKKSYTGKYLKEEMKLKKANGK</sequence>
<dbReference type="CDD" id="cd03271">
    <property type="entry name" value="ABC_UvrA_II"/>
    <property type="match status" value="1"/>
</dbReference>
<comment type="subcellular location">
    <subcellularLocation>
        <location evidence="1">Cytoplasm</location>
    </subcellularLocation>
</comment>
<dbReference type="InterPro" id="IPR003439">
    <property type="entry name" value="ABC_transporter-like_ATP-bd"/>
</dbReference>
<dbReference type="InterPro" id="IPR041102">
    <property type="entry name" value="UvrA_inter"/>
</dbReference>
<keyword evidence="5" id="KW-0547">Nucleotide-binding</keyword>
<dbReference type="Proteomes" id="UP000230935">
    <property type="component" value="Unassembled WGS sequence"/>
</dbReference>
<dbReference type="FunFam" id="1.20.1580.10:FF:000002">
    <property type="entry name" value="UvrABC system protein A"/>
    <property type="match status" value="1"/>
</dbReference>
<dbReference type="Pfam" id="PF17760">
    <property type="entry name" value="UvrA_inter"/>
    <property type="match status" value="1"/>
</dbReference>
<keyword evidence="11" id="KW-0267">Excision nuclease</keyword>
<evidence type="ECO:0000256" key="1">
    <source>
        <dbReference type="ARBA" id="ARBA00004496"/>
    </source>
</evidence>
<dbReference type="PANTHER" id="PTHR43152">
    <property type="entry name" value="UVRABC SYSTEM PROTEIN A"/>
    <property type="match status" value="1"/>
</dbReference>
<dbReference type="InterPro" id="IPR013815">
    <property type="entry name" value="ATP_grasp_subdomain_1"/>
</dbReference>
<evidence type="ECO:0000313" key="18">
    <source>
        <dbReference type="EMBL" id="PIS05166.1"/>
    </source>
</evidence>
<evidence type="ECO:0000256" key="8">
    <source>
        <dbReference type="ARBA" id="ARBA00022771"/>
    </source>
</evidence>
<organism evidence="18 19">
    <name type="scientific">Candidatus Buchananbacteria bacterium CG10_big_fil_rev_8_21_14_0_10_42_9</name>
    <dbReference type="NCBI Taxonomy" id="1974526"/>
    <lineage>
        <taxon>Bacteria</taxon>
        <taxon>Candidatus Buchananiibacteriota</taxon>
    </lineage>
</organism>
<dbReference type="InterPro" id="IPR027417">
    <property type="entry name" value="P-loop_NTPase"/>
</dbReference>
<dbReference type="GO" id="GO:0008270">
    <property type="term" value="F:zinc ion binding"/>
    <property type="evidence" value="ECO:0007669"/>
    <property type="project" value="UniProtKB-KW"/>
</dbReference>
<dbReference type="InterPro" id="IPR017871">
    <property type="entry name" value="ABC_transporter-like_CS"/>
</dbReference>
<keyword evidence="3" id="KW-0479">Metal-binding</keyword>
<dbReference type="Gene3D" id="1.10.8.280">
    <property type="entry name" value="ABC transporter ATPase domain-like"/>
    <property type="match status" value="1"/>
</dbReference>
<dbReference type="PANTHER" id="PTHR43152:SF3">
    <property type="entry name" value="UVRABC SYSTEM PROTEIN A"/>
    <property type="match status" value="1"/>
</dbReference>
<protein>
    <recommendedName>
        <fullName evidence="15">UvrABC system protein A</fullName>
    </recommendedName>
    <alternativeName>
        <fullName evidence="16">Excinuclease ABC subunit A</fullName>
    </alternativeName>
</protein>
<feature type="domain" description="ABC transporter" evidence="17">
    <location>
        <begin position="611"/>
        <end position="943"/>
    </location>
</feature>
<dbReference type="GO" id="GO:0005524">
    <property type="term" value="F:ATP binding"/>
    <property type="evidence" value="ECO:0007669"/>
    <property type="project" value="UniProtKB-KW"/>
</dbReference>
<keyword evidence="10" id="KW-0067">ATP-binding</keyword>
<keyword evidence="9" id="KW-0862">Zinc</keyword>
<evidence type="ECO:0000256" key="14">
    <source>
        <dbReference type="ARBA" id="ARBA00038000"/>
    </source>
</evidence>
<dbReference type="SMART" id="SM00382">
    <property type="entry name" value="AAA"/>
    <property type="match status" value="2"/>
</dbReference>